<dbReference type="Proteomes" id="UP000001640">
    <property type="component" value="Chromosome 10"/>
</dbReference>
<dbReference type="RefSeq" id="XP_003678458.1">
    <property type="nucleotide sequence ID" value="XM_003678410.1"/>
</dbReference>
<dbReference type="KEGG" id="ncs:NCAS_0J01410"/>
<dbReference type="OMA" id="TLANHYY"/>
<gene>
    <name evidence="1" type="primary">NCAS0J01410</name>
    <name evidence="1" type="ordered locus">NCAS_0J01410</name>
</gene>
<dbReference type="FunCoup" id="G0VKT2">
    <property type="interactions" value="79"/>
</dbReference>
<sequence length="126" mass="14798">MEQYPANVPLLLLQIILQRQQVLAHKDKNLHMETLIKDPIIDDEILNQFISHKLIKIYTPDLSHMTKRSLKTMVNELFVEGLSTSQDPVTIVTLANYYYERRVKELETELIPQLKSQLQAQLQDER</sequence>
<proteinExistence type="predicted"/>
<dbReference type="AlphaFoldDB" id="G0VKT2"/>
<dbReference type="InParanoid" id="G0VKT2"/>
<evidence type="ECO:0000313" key="2">
    <source>
        <dbReference type="Proteomes" id="UP000001640"/>
    </source>
</evidence>
<dbReference type="Pfam" id="PF17330">
    <property type="entry name" value="SWC7"/>
    <property type="match status" value="1"/>
</dbReference>
<dbReference type="eggNOG" id="ENOG502S4GP">
    <property type="taxonomic scope" value="Eukaryota"/>
</dbReference>
<keyword evidence="2" id="KW-1185">Reference proteome</keyword>
<dbReference type="GO" id="GO:0006338">
    <property type="term" value="P:chromatin remodeling"/>
    <property type="evidence" value="ECO:0007669"/>
    <property type="project" value="EnsemblFungi"/>
</dbReference>
<dbReference type="EMBL" id="HE576761">
    <property type="protein sequence ID" value="CCC72120.1"/>
    <property type="molecule type" value="Genomic_DNA"/>
</dbReference>
<reference evidence="1 2" key="1">
    <citation type="journal article" date="2011" name="Proc. Natl. Acad. Sci. U.S.A.">
        <title>Evolutionary erosion of yeast sex chromosomes by mating-type switching accidents.</title>
        <authorList>
            <person name="Gordon J.L."/>
            <person name="Armisen D."/>
            <person name="Proux-Wera E."/>
            <person name="Oheigeartaigh S.S."/>
            <person name="Byrne K.P."/>
            <person name="Wolfe K.H."/>
        </authorList>
    </citation>
    <scope>NUCLEOTIDE SEQUENCE [LARGE SCALE GENOMIC DNA]</scope>
    <source>
        <strain evidence="2">ATCC 76901 / BCRC 22586 / CBS 4309 / NBRC 1992 / NRRL Y-12630</strain>
    </source>
</reference>
<dbReference type="OrthoDB" id="4067990at2759"/>
<evidence type="ECO:0000313" key="1">
    <source>
        <dbReference type="EMBL" id="CCC72120.1"/>
    </source>
</evidence>
<dbReference type="GO" id="GO:0000812">
    <property type="term" value="C:Swr1 complex"/>
    <property type="evidence" value="ECO:0007669"/>
    <property type="project" value="EnsemblFungi"/>
</dbReference>
<name>G0VKT2_NAUCA</name>
<dbReference type="GeneID" id="96905817"/>
<evidence type="ECO:0008006" key="3">
    <source>
        <dbReference type="Google" id="ProtNLM"/>
    </source>
</evidence>
<dbReference type="HOGENOM" id="CLU_157410_0_0_1"/>
<protein>
    <recommendedName>
        <fullName evidence="3">SWR1-complex protein 7</fullName>
    </recommendedName>
</protein>
<dbReference type="InterPro" id="IPR020195">
    <property type="entry name" value="SWR1_Swc7"/>
</dbReference>
<accession>G0VKT2</accession>
<reference key="2">
    <citation type="submission" date="2011-08" db="EMBL/GenBank/DDBJ databases">
        <title>Genome sequence of Naumovozyma castellii.</title>
        <authorList>
            <person name="Gordon J.L."/>
            <person name="Armisen D."/>
            <person name="Proux-Wera E."/>
            <person name="OhEigeartaigh S.S."/>
            <person name="Byrne K.P."/>
            <person name="Wolfe K.H."/>
        </authorList>
    </citation>
    <scope>NUCLEOTIDE SEQUENCE</scope>
    <source>
        <strain>Type strain:CBS 4309</strain>
    </source>
</reference>
<dbReference type="STRING" id="1064592.G0VKT2"/>
<organism evidence="1 2">
    <name type="scientific">Naumovozyma castellii</name>
    <name type="common">Yeast</name>
    <name type="synonym">Saccharomyces castellii</name>
    <dbReference type="NCBI Taxonomy" id="27288"/>
    <lineage>
        <taxon>Eukaryota</taxon>
        <taxon>Fungi</taxon>
        <taxon>Dikarya</taxon>
        <taxon>Ascomycota</taxon>
        <taxon>Saccharomycotina</taxon>
        <taxon>Saccharomycetes</taxon>
        <taxon>Saccharomycetales</taxon>
        <taxon>Saccharomycetaceae</taxon>
        <taxon>Naumovozyma</taxon>
    </lineage>
</organism>